<feature type="transmembrane region" description="Helical" evidence="6">
    <location>
        <begin position="39"/>
        <end position="61"/>
    </location>
</feature>
<evidence type="ECO:0000313" key="8">
    <source>
        <dbReference type="EMBL" id="OJH37252.1"/>
    </source>
</evidence>
<gene>
    <name evidence="8" type="ORF">BON30_28510</name>
</gene>
<proteinExistence type="predicted"/>
<dbReference type="InterPro" id="IPR000620">
    <property type="entry name" value="EamA_dom"/>
</dbReference>
<reference evidence="9" key="1">
    <citation type="submission" date="2016-11" db="EMBL/GenBank/DDBJ databases">
        <authorList>
            <person name="Shukria A."/>
            <person name="Stevens D.C."/>
        </authorList>
    </citation>
    <scope>NUCLEOTIDE SEQUENCE [LARGE SCALE GENOMIC DNA]</scope>
    <source>
        <strain evidence="9">Cbfe23</strain>
    </source>
</reference>
<dbReference type="PANTHER" id="PTHR42920:SF24">
    <property type="entry name" value="AROMATIC AMINO ACID EXPORTER YDDG"/>
    <property type="match status" value="1"/>
</dbReference>
<feature type="transmembrane region" description="Helical" evidence="6">
    <location>
        <begin position="12"/>
        <end position="33"/>
    </location>
</feature>
<dbReference type="InterPro" id="IPR051258">
    <property type="entry name" value="Diverse_Substrate_Transporter"/>
</dbReference>
<dbReference type="AlphaFoldDB" id="A0A1L9B4S5"/>
<dbReference type="Proteomes" id="UP000182229">
    <property type="component" value="Unassembled WGS sequence"/>
</dbReference>
<dbReference type="EMBL" id="MPIN01000008">
    <property type="protein sequence ID" value="OJH37252.1"/>
    <property type="molecule type" value="Genomic_DNA"/>
</dbReference>
<dbReference type="RefSeq" id="WP_071901587.1">
    <property type="nucleotide sequence ID" value="NZ_MPIN01000008.1"/>
</dbReference>
<feature type="transmembrane region" description="Helical" evidence="6">
    <location>
        <begin position="124"/>
        <end position="143"/>
    </location>
</feature>
<keyword evidence="3 6" id="KW-0812">Transmembrane</keyword>
<dbReference type="InterPro" id="IPR037185">
    <property type="entry name" value="EmrE-like"/>
</dbReference>
<dbReference type="PANTHER" id="PTHR42920">
    <property type="entry name" value="OS03G0707200 PROTEIN-RELATED"/>
    <property type="match status" value="1"/>
</dbReference>
<keyword evidence="5 6" id="KW-0472">Membrane</keyword>
<dbReference type="OrthoDB" id="9815120at2"/>
<name>A0A1L9B4S5_9BACT</name>
<evidence type="ECO:0000256" key="5">
    <source>
        <dbReference type="ARBA" id="ARBA00023136"/>
    </source>
</evidence>
<dbReference type="SUPFAM" id="SSF103481">
    <property type="entry name" value="Multidrug resistance efflux transporter EmrE"/>
    <property type="match status" value="1"/>
</dbReference>
<dbReference type="GO" id="GO:0005886">
    <property type="term" value="C:plasma membrane"/>
    <property type="evidence" value="ECO:0007669"/>
    <property type="project" value="UniProtKB-SubCell"/>
</dbReference>
<feature type="transmembrane region" description="Helical" evidence="6">
    <location>
        <begin position="180"/>
        <end position="204"/>
    </location>
</feature>
<accession>A0A1L9B4S5</accession>
<evidence type="ECO:0000256" key="4">
    <source>
        <dbReference type="ARBA" id="ARBA00022989"/>
    </source>
</evidence>
<evidence type="ECO:0000256" key="2">
    <source>
        <dbReference type="ARBA" id="ARBA00022475"/>
    </source>
</evidence>
<feature type="transmembrane region" description="Helical" evidence="6">
    <location>
        <begin position="73"/>
        <end position="93"/>
    </location>
</feature>
<reference evidence="8 9" key="2">
    <citation type="submission" date="2016-12" db="EMBL/GenBank/DDBJ databases">
        <title>Draft Genome Sequence of Cystobacter ferrugineus Strain Cbfe23.</title>
        <authorList>
            <person name="Akbar S."/>
            <person name="Dowd S.E."/>
            <person name="Stevens D.C."/>
        </authorList>
    </citation>
    <scope>NUCLEOTIDE SEQUENCE [LARGE SCALE GENOMIC DNA]</scope>
    <source>
        <strain evidence="8 9">Cbfe23</strain>
    </source>
</reference>
<comment type="subcellular location">
    <subcellularLocation>
        <location evidence="1">Cell membrane</location>
        <topology evidence="1">Multi-pass membrane protein</topology>
    </subcellularLocation>
</comment>
<feature type="transmembrane region" description="Helical" evidence="6">
    <location>
        <begin position="99"/>
        <end position="117"/>
    </location>
</feature>
<feature type="transmembrane region" description="Helical" evidence="6">
    <location>
        <begin position="149"/>
        <end position="168"/>
    </location>
</feature>
<feature type="domain" description="EamA" evidence="7">
    <location>
        <begin position="150"/>
        <end position="279"/>
    </location>
</feature>
<evidence type="ECO:0000256" key="3">
    <source>
        <dbReference type="ARBA" id="ARBA00022692"/>
    </source>
</evidence>
<feature type="transmembrane region" description="Helical" evidence="6">
    <location>
        <begin position="210"/>
        <end position="228"/>
    </location>
</feature>
<keyword evidence="2" id="KW-1003">Cell membrane</keyword>
<keyword evidence="9" id="KW-1185">Reference proteome</keyword>
<evidence type="ECO:0000313" key="9">
    <source>
        <dbReference type="Proteomes" id="UP000182229"/>
    </source>
</evidence>
<dbReference type="Pfam" id="PF00892">
    <property type="entry name" value="EamA"/>
    <property type="match status" value="1"/>
</dbReference>
<sequence>MHEAPAGRSGWTLPPIPAVLLAVVSVQGGAALAKGLFPVLGAAGTAGLRIVLATLILLVVFRPPFTRFTRAQWLAAIPYGLVLGTMNLSFYLALTRIPLGLGVTLEFIGPLVLAVAGSRRALDFLWVVLAAFGIVLITPWSARPGALDLVGVLLALFAGACWAAYIVLGGRLSRVLPGGAGVAVGMVFSSLAILPFALASGAVAKLSPTLFAAGLGVALLSGALPYTLELMALRVLPSRTFGILMSLEPAVATLMGLVFLHEHLSPVQWLAVLLVSAASAGATLTARRAPPPPVEA</sequence>
<evidence type="ECO:0000256" key="6">
    <source>
        <dbReference type="SAM" id="Phobius"/>
    </source>
</evidence>
<dbReference type="STRING" id="83449.BON30_28510"/>
<evidence type="ECO:0000259" key="7">
    <source>
        <dbReference type="Pfam" id="PF00892"/>
    </source>
</evidence>
<comment type="caution">
    <text evidence="8">The sequence shown here is derived from an EMBL/GenBank/DDBJ whole genome shotgun (WGS) entry which is preliminary data.</text>
</comment>
<evidence type="ECO:0000256" key="1">
    <source>
        <dbReference type="ARBA" id="ARBA00004651"/>
    </source>
</evidence>
<protein>
    <submittedName>
        <fullName evidence="8">EamA family transporter</fullName>
    </submittedName>
</protein>
<keyword evidence="4 6" id="KW-1133">Transmembrane helix</keyword>
<organism evidence="8 9">
    <name type="scientific">Cystobacter ferrugineus</name>
    <dbReference type="NCBI Taxonomy" id="83449"/>
    <lineage>
        <taxon>Bacteria</taxon>
        <taxon>Pseudomonadati</taxon>
        <taxon>Myxococcota</taxon>
        <taxon>Myxococcia</taxon>
        <taxon>Myxococcales</taxon>
        <taxon>Cystobacterineae</taxon>
        <taxon>Archangiaceae</taxon>
        <taxon>Cystobacter</taxon>
    </lineage>
</organism>